<comment type="subcellular location">
    <subcellularLocation>
        <location evidence="1">Membrane</location>
        <topology evidence="1">Multi-pass membrane protein</topology>
    </subcellularLocation>
</comment>
<dbReference type="GO" id="GO:0016020">
    <property type="term" value="C:membrane"/>
    <property type="evidence" value="ECO:0007669"/>
    <property type="project" value="UniProtKB-SubCell"/>
</dbReference>
<dbReference type="InterPro" id="IPR036719">
    <property type="entry name" value="Neuro-gated_channel_TM_sf"/>
</dbReference>
<organism evidence="3 4">
    <name type="scientific">Adineta steineri</name>
    <dbReference type="NCBI Taxonomy" id="433720"/>
    <lineage>
        <taxon>Eukaryota</taxon>
        <taxon>Metazoa</taxon>
        <taxon>Spiralia</taxon>
        <taxon>Gnathifera</taxon>
        <taxon>Rotifera</taxon>
        <taxon>Eurotatoria</taxon>
        <taxon>Bdelloidea</taxon>
        <taxon>Adinetida</taxon>
        <taxon>Adinetidae</taxon>
        <taxon>Adineta</taxon>
    </lineage>
</organism>
<reference evidence="3" key="1">
    <citation type="submission" date="2021-02" db="EMBL/GenBank/DDBJ databases">
        <authorList>
            <person name="Nowell W R."/>
        </authorList>
    </citation>
    <scope>NUCLEOTIDE SEQUENCE</scope>
</reference>
<evidence type="ECO:0008006" key="5">
    <source>
        <dbReference type="Google" id="ProtNLM"/>
    </source>
</evidence>
<feature type="transmembrane region" description="Helical" evidence="2">
    <location>
        <begin position="358"/>
        <end position="382"/>
    </location>
</feature>
<evidence type="ECO:0000313" key="3">
    <source>
        <dbReference type="EMBL" id="CAF1214805.1"/>
    </source>
</evidence>
<proteinExistence type="predicted"/>
<keyword evidence="2" id="KW-0472">Membrane</keyword>
<dbReference type="GO" id="GO:0004888">
    <property type="term" value="F:transmembrane signaling receptor activity"/>
    <property type="evidence" value="ECO:0007669"/>
    <property type="project" value="InterPro"/>
</dbReference>
<dbReference type="EMBL" id="CAJNON010000354">
    <property type="protein sequence ID" value="CAF1214805.1"/>
    <property type="molecule type" value="Genomic_DNA"/>
</dbReference>
<evidence type="ECO:0000313" key="4">
    <source>
        <dbReference type="Proteomes" id="UP000663891"/>
    </source>
</evidence>
<gene>
    <name evidence="3" type="ORF">VCS650_LOCUS26384</name>
</gene>
<dbReference type="InterPro" id="IPR036734">
    <property type="entry name" value="Neur_chan_lig-bd_sf"/>
</dbReference>
<dbReference type="InterPro" id="IPR038050">
    <property type="entry name" value="Neuro_actylchol_rec"/>
</dbReference>
<dbReference type="Proteomes" id="UP000663891">
    <property type="component" value="Unassembled WGS sequence"/>
</dbReference>
<feature type="transmembrane region" description="Helical" evidence="2">
    <location>
        <begin position="322"/>
        <end position="343"/>
    </location>
</feature>
<sequence length="425" mass="50146">MSSVVQKEVEIYVIFCKLTSVNTIQGKFEGEIDIVSSWLDTIHGNYDHERHWNPRLVYENIMDKDSKIRTIFILMSSVVQKEVEIYVIFCKLTSVNTIQGKFEGEIDIVSSWLDTIHGNYDHERHWNPRLVYENIMDKDSKIRTRIEVKPHNDNEHHFVRIVQYQKITGTFSEWLHVKQFPFDVQKLGIIITSLHPISRITLIGKQEYCYLAQKAIRENDSWDFNQTVSIDYSTYQEHTPYLRSQQYPLIKLNALIARKSQFYITNLILPLFFVTSTIFVSFTHDVDAVSTRLSACATTLLTSINFRFIIHNYLPNVPYSTYLDMYSMGSIVFITLVFCWHAYSIKQLDRYTYAKLDIYMLCLFAIIYLLGHVLFIIFAWIIPKRRQKIFLKKMPQTNNISDENQLIELENLLGYERSMDKITID</sequence>
<dbReference type="PANTHER" id="PTHR18945">
    <property type="entry name" value="NEUROTRANSMITTER GATED ION CHANNEL"/>
    <property type="match status" value="1"/>
</dbReference>
<dbReference type="Gene3D" id="1.20.58.390">
    <property type="entry name" value="Neurotransmitter-gated ion-channel transmembrane domain"/>
    <property type="match status" value="1"/>
</dbReference>
<name>A0A814XDD3_9BILA</name>
<dbReference type="SUPFAM" id="SSF90112">
    <property type="entry name" value="Neurotransmitter-gated ion-channel transmembrane pore"/>
    <property type="match status" value="1"/>
</dbReference>
<dbReference type="OrthoDB" id="62474at2759"/>
<dbReference type="Gene3D" id="2.70.170.10">
    <property type="entry name" value="Neurotransmitter-gated ion-channel ligand-binding domain"/>
    <property type="match status" value="1"/>
</dbReference>
<evidence type="ECO:0000256" key="2">
    <source>
        <dbReference type="SAM" id="Phobius"/>
    </source>
</evidence>
<protein>
    <recommendedName>
        <fullName evidence="5">Neurotransmitter-gated ion-channel ligand-binding domain-containing protein</fullName>
    </recommendedName>
</protein>
<dbReference type="GO" id="GO:0005230">
    <property type="term" value="F:extracellular ligand-gated monoatomic ion channel activity"/>
    <property type="evidence" value="ECO:0007669"/>
    <property type="project" value="InterPro"/>
</dbReference>
<dbReference type="AlphaFoldDB" id="A0A814XDD3"/>
<dbReference type="InterPro" id="IPR006201">
    <property type="entry name" value="Neur_channel"/>
</dbReference>
<comment type="caution">
    <text evidence="3">The sequence shown here is derived from an EMBL/GenBank/DDBJ whole genome shotgun (WGS) entry which is preliminary data.</text>
</comment>
<feature type="transmembrane region" description="Helical" evidence="2">
    <location>
        <begin position="289"/>
        <end position="310"/>
    </location>
</feature>
<evidence type="ECO:0000256" key="1">
    <source>
        <dbReference type="ARBA" id="ARBA00004141"/>
    </source>
</evidence>
<keyword evidence="2" id="KW-1133">Transmembrane helix</keyword>
<accession>A0A814XDD3</accession>
<keyword evidence="2" id="KW-0812">Transmembrane</keyword>
<feature type="transmembrane region" description="Helical" evidence="2">
    <location>
        <begin position="262"/>
        <end position="283"/>
    </location>
</feature>